<dbReference type="SUPFAM" id="SSF51735">
    <property type="entry name" value="NAD(P)-binding Rossmann-fold domains"/>
    <property type="match status" value="1"/>
</dbReference>
<dbReference type="InterPro" id="IPR036291">
    <property type="entry name" value="NAD(P)-bd_dom_sf"/>
</dbReference>
<dbReference type="GeneID" id="79305566"/>
<dbReference type="PANTHER" id="PTHR43377">
    <property type="entry name" value="BILIVERDIN REDUCTASE A"/>
    <property type="match status" value="1"/>
</dbReference>
<organism evidence="3 5">
    <name type="scientific">Halorussus caseinilyticus</name>
    <dbReference type="NCBI Taxonomy" id="3034025"/>
    <lineage>
        <taxon>Archaea</taxon>
        <taxon>Methanobacteriati</taxon>
        <taxon>Methanobacteriota</taxon>
        <taxon>Stenosarchaea group</taxon>
        <taxon>Halobacteria</taxon>
        <taxon>Halobacteriales</taxon>
        <taxon>Haladaptataceae</taxon>
        <taxon>Halorussus</taxon>
    </lineage>
</organism>
<evidence type="ECO:0000259" key="2">
    <source>
        <dbReference type="Pfam" id="PF22725"/>
    </source>
</evidence>
<evidence type="ECO:0000313" key="5">
    <source>
        <dbReference type="Proteomes" id="UP001596407"/>
    </source>
</evidence>
<dbReference type="SUPFAM" id="SSF55347">
    <property type="entry name" value="Glyceraldehyde-3-phosphate dehydrogenase-like, C-terminal domain"/>
    <property type="match status" value="1"/>
</dbReference>
<dbReference type="AlphaFoldDB" id="A0ABD5WDY4"/>
<keyword evidence="5" id="KW-1185">Reference proteome</keyword>
<comment type="caution">
    <text evidence="3">The sequence shown here is derived from an EMBL/GenBank/DDBJ whole genome shotgun (WGS) entry which is preliminary data.</text>
</comment>
<dbReference type="InterPro" id="IPR055170">
    <property type="entry name" value="GFO_IDH_MocA-like_dom"/>
</dbReference>
<dbReference type="EMBL" id="JBHSZH010000001">
    <property type="protein sequence ID" value="MFC7079117.1"/>
    <property type="molecule type" value="Genomic_DNA"/>
</dbReference>
<dbReference type="PANTHER" id="PTHR43377:SF1">
    <property type="entry name" value="BILIVERDIN REDUCTASE A"/>
    <property type="match status" value="1"/>
</dbReference>
<dbReference type="Pfam" id="PF22725">
    <property type="entry name" value="GFO_IDH_MocA_C3"/>
    <property type="match status" value="1"/>
</dbReference>
<dbReference type="InterPro" id="IPR000683">
    <property type="entry name" value="Gfo/Idh/MocA-like_OxRdtase_N"/>
</dbReference>
<accession>A0ABD5WDY4</accession>
<protein>
    <submittedName>
        <fullName evidence="3">Gfo/Idh/MocA family protein</fullName>
    </submittedName>
</protein>
<feature type="domain" description="Gfo/Idh/MocA-like oxidoreductase N-terminal" evidence="1">
    <location>
        <begin position="7"/>
        <end position="128"/>
    </location>
</feature>
<dbReference type="RefSeq" id="WP_276282440.1">
    <property type="nucleotide sequence ID" value="NZ_CP119810.1"/>
</dbReference>
<dbReference type="EMBL" id="JBHSZH010000001">
    <property type="protein sequence ID" value="MFC7078777.1"/>
    <property type="molecule type" value="Genomic_DNA"/>
</dbReference>
<reference evidence="5" key="2">
    <citation type="journal article" date="2019" name="Int. J. Syst. Evol. Microbiol.">
        <title>The Global Catalogue of Microorganisms (GCM) 10K type strain sequencing project: providing services to taxonomists for standard genome sequencing and annotation.</title>
        <authorList>
            <consortium name="The Broad Institute Genomics Platform"/>
            <consortium name="The Broad Institute Genome Sequencing Center for Infectious Disease"/>
            <person name="Wu L."/>
            <person name="Ma J."/>
        </authorList>
    </citation>
    <scope>NUCLEOTIDE SEQUENCE [LARGE SCALE GENOMIC DNA]</scope>
    <source>
        <strain evidence="5">DT72</strain>
    </source>
</reference>
<dbReference type="Gene3D" id="3.40.50.720">
    <property type="entry name" value="NAD(P)-binding Rossmann-like Domain"/>
    <property type="match status" value="1"/>
</dbReference>
<evidence type="ECO:0000313" key="4">
    <source>
        <dbReference type="EMBL" id="MFC7079117.1"/>
    </source>
</evidence>
<evidence type="ECO:0000259" key="1">
    <source>
        <dbReference type="Pfam" id="PF01408"/>
    </source>
</evidence>
<proteinExistence type="predicted"/>
<name>A0ABD5WDY4_9EURY</name>
<dbReference type="Pfam" id="PF01408">
    <property type="entry name" value="GFO_IDH_MocA"/>
    <property type="match status" value="1"/>
</dbReference>
<evidence type="ECO:0000313" key="3">
    <source>
        <dbReference type="EMBL" id="MFC7078777.1"/>
    </source>
</evidence>
<sequence>MSQAEKLRVGVIGGGYIGTTVGRQFNTEPRSTVTALADVSADTRQAAGETLYVGDGSQYEDYREMLDAESLDAVLVGTPHTLHHEMVTAALDRNLHAFCDKPLTTDLDEARDLAERAEASEQVLMVGYQRHLNPAFKTARQRWQGEGETLSPDYLSAEITQDWISRFEDTWRTDPDLSGGGNLYDTGSHLIDAVLWTTGLVPEEVSAEMVFADDEGRVDQRAILTVEFADGAHGTIAVHSDAPCVREHVHVWDEEGAVYLEGRQWEERELERIDADSTTVIPFIDRSKQRNKAEAFVDCIESGEEPPATARDALAVTALTEAAYEAARSGERVSVELD</sequence>
<dbReference type="Gene3D" id="3.30.360.10">
    <property type="entry name" value="Dihydrodipicolinate Reductase, domain 2"/>
    <property type="match status" value="1"/>
</dbReference>
<dbReference type="Proteomes" id="UP001596407">
    <property type="component" value="Unassembled WGS sequence"/>
</dbReference>
<dbReference type="InterPro" id="IPR051450">
    <property type="entry name" value="Gfo/Idh/MocA_Oxidoreductases"/>
</dbReference>
<reference evidence="3" key="3">
    <citation type="submission" date="2024-09" db="EMBL/GenBank/DDBJ databases">
        <authorList>
            <person name="Sun Q."/>
        </authorList>
    </citation>
    <scope>NUCLEOTIDE SEQUENCE</scope>
    <source>
        <strain evidence="3">CCM 7472</strain>
    </source>
</reference>
<feature type="domain" description="GFO/IDH/MocA-like oxidoreductase" evidence="2">
    <location>
        <begin position="155"/>
        <end position="256"/>
    </location>
</feature>
<reference evidence="3" key="1">
    <citation type="journal article" date="2014" name="Int. J. Syst. Evol. Microbiol.">
        <title>Complete genome sequence of Corynebacterium casei LMG S-19264T (=DSM 44701T), isolated from a smear-ripened cheese.</title>
        <authorList>
            <consortium name="US DOE Joint Genome Institute (JGI-PGF)"/>
            <person name="Walter F."/>
            <person name="Albersmeier A."/>
            <person name="Kalinowski J."/>
            <person name="Ruckert C."/>
        </authorList>
    </citation>
    <scope>NUCLEOTIDE SEQUENCE [LARGE SCALE GENOMIC DNA]</scope>
    <source>
        <strain evidence="3">CCM 7472</strain>
    </source>
</reference>
<gene>
    <name evidence="3" type="ORF">ACFQJ6_00180</name>
    <name evidence="4" type="ORF">ACFQJ6_02150</name>
</gene>